<comment type="caution">
    <text evidence="2">The sequence shown here is derived from an EMBL/GenBank/DDBJ whole genome shotgun (WGS) entry which is preliminary data.</text>
</comment>
<sequence>MSKNIEIEYKTMLTEEEFFYLMEHFQISAESFIIQTNLYFDTKDFRLKSLGMGLRIRYFKTRAEATLKVPQAKGLLEITDDVPLSEVDLAKRSESFTHFAEKVLSYLAEQEIYIKDLRLIGDLVTKRAELTIEAGKLALDENWYTDHHDFELELEVQETGKRFDDFLSLLNQLAISYRPAKNKIVRAISARKHIEKEDLQ</sequence>
<dbReference type="AlphaFoldDB" id="A0A4P5P7T8"/>
<organism evidence="2 3">
    <name type="scientific">Enterococcus florum</name>
    <dbReference type="NCBI Taxonomy" id="2480627"/>
    <lineage>
        <taxon>Bacteria</taxon>
        <taxon>Bacillati</taxon>
        <taxon>Bacillota</taxon>
        <taxon>Bacilli</taxon>
        <taxon>Lactobacillales</taxon>
        <taxon>Enterococcaceae</taxon>
        <taxon>Enterococcus</taxon>
    </lineage>
</organism>
<protein>
    <submittedName>
        <fullName evidence="2">CYTH domain-containing protein</fullName>
    </submittedName>
</protein>
<dbReference type="Proteomes" id="UP000290567">
    <property type="component" value="Unassembled WGS sequence"/>
</dbReference>
<evidence type="ECO:0000313" key="2">
    <source>
        <dbReference type="EMBL" id="GCF94027.1"/>
    </source>
</evidence>
<accession>A0A4P5P7T8</accession>
<dbReference type="PIRSF" id="PIRSF012526">
    <property type="entry name" value="CYTH_UCP012526"/>
    <property type="match status" value="1"/>
</dbReference>
<feature type="domain" description="CYTH" evidence="1">
    <location>
        <begin position="4"/>
        <end position="191"/>
    </location>
</feature>
<dbReference type="OrthoDB" id="384378at2"/>
<dbReference type="PROSITE" id="PS51707">
    <property type="entry name" value="CYTH"/>
    <property type="match status" value="1"/>
</dbReference>
<dbReference type="SMART" id="SM01118">
    <property type="entry name" value="CYTH"/>
    <property type="match status" value="1"/>
</dbReference>
<dbReference type="Gene3D" id="2.40.320.10">
    <property type="entry name" value="Hypothetical Protein Pfu-838710-001"/>
    <property type="match status" value="1"/>
</dbReference>
<evidence type="ECO:0000259" key="1">
    <source>
        <dbReference type="PROSITE" id="PS51707"/>
    </source>
</evidence>
<keyword evidence="3" id="KW-1185">Reference proteome</keyword>
<dbReference type="CDD" id="cd07762">
    <property type="entry name" value="CYTH-like_Pase_1"/>
    <property type="match status" value="1"/>
</dbReference>
<reference evidence="3" key="1">
    <citation type="submission" date="2019-02" db="EMBL/GenBank/DDBJ databases">
        <title>Draft genome sequence of Enterococcus sp. Gos25-1.</title>
        <authorList>
            <person name="Tanaka N."/>
            <person name="Shiwa Y."/>
            <person name="Fujita N."/>
        </authorList>
    </citation>
    <scope>NUCLEOTIDE SEQUENCE [LARGE SCALE GENOMIC DNA]</scope>
    <source>
        <strain evidence="3">Gos25-1</strain>
    </source>
</reference>
<dbReference type="InterPro" id="IPR009195">
    <property type="entry name" value="Uncharacterised_YjbK"/>
</dbReference>
<dbReference type="SUPFAM" id="SSF55154">
    <property type="entry name" value="CYTH-like phosphatases"/>
    <property type="match status" value="1"/>
</dbReference>
<gene>
    <name evidence="2" type="ORF">NRIC_19180</name>
</gene>
<dbReference type="RefSeq" id="WP_146622465.1">
    <property type="nucleotide sequence ID" value="NZ_BJCC01000014.1"/>
</dbReference>
<evidence type="ECO:0000313" key="3">
    <source>
        <dbReference type="Proteomes" id="UP000290567"/>
    </source>
</evidence>
<dbReference type="InterPro" id="IPR033469">
    <property type="entry name" value="CYTH-like_dom_sf"/>
</dbReference>
<dbReference type="Pfam" id="PF01928">
    <property type="entry name" value="CYTH"/>
    <property type="match status" value="1"/>
</dbReference>
<dbReference type="InterPro" id="IPR023577">
    <property type="entry name" value="CYTH_domain"/>
</dbReference>
<dbReference type="EMBL" id="BJCC01000014">
    <property type="protein sequence ID" value="GCF94027.1"/>
    <property type="molecule type" value="Genomic_DNA"/>
</dbReference>
<name>A0A4P5P7T8_9ENTE</name>
<proteinExistence type="predicted"/>